<reference evidence="1 2" key="1">
    <citation type="submission" date="2020-08" db="EMBL/GenBank/DDBJ databases">
        <title>Genomic Encyclopedia of Type Strains, Phase IV (KMG-IV): sequencing the most valuable type-strain genomes for metagenomic binning, comparative biology and taxonomic classification.</title>
        <authorList>
            <person name="Goeker M."/>
        </authorList>
    </citation>
    <scope>NUCLEOTIDE SEQUENCE [LARGE SCALE GENOMIC DNA]</scope>
    <source>
        <strain evidence="1 2">DSM 27165</strain>
    </source>
</reference>
<dbReference type="RefSeq" id="WP_221320244.1">
    <property type="nucleotide sequence ID" value="NZ_JACHHY010000017.1"/>
</dbReference>
<dbReference type="Proteomes" id="UP000575898">
    <property type="component" value="Unassembled WGS sequence"/>
</dbReference>
<name>A0A840MRP5_9PROT</name>
<accession>A0A840MRP5</accession>
<evidence type="ECO:0008006" key="3">
    <source>
        <dbReference type="Google" id="ProtNLM"/>
    </source>
</evidence>
<proteinExistence type="predicted"/>
<comment type="caution">
    <text evidence="1">The sequence shown here is derived from an EMBL/GenBank/DDBJ whole genome shotgun (WGS) entry which is preliminary data.</text>
</comment>
<keyword evidence="2" id="KW-1185">Reference proteome</keyword>
<dbReference type="EMBL" id="JACHHY010000017">
    <property type="protein sequence ID" value="MBB5019452.1"/>
    <property type="molecule type" value="Genomic_DNA"/>
</dbReference>
<dbReference type="AlphaFoldDB" id="A0A840MRP5"/>
<gene>
    <name evidence="1" type="ORF">HNQ59_002754</name>
</gene>
<protein>
    <recommendedName>
        <fullName evidence="3">Phasin domain-containing protein</fullName>
    </recommendedName>
</protein>
<evidence type="ECO:0000313" key="2">
    <source>
        <dbReference type="Proteomes" id="UP000575898"/>
    </source>
</evidence>
<organism evidence="1 2">
    <name type="scientific">Chitinivorax tropicus</name>
    <dbReference type="NCBI Taxonomy" id="714531"/>
    <lineage>
        <taxon>Bacteria</taxon>
        <taxon>Pseudomonadati</taxon>
        <taxon>Pseudomonadota</taxon>
        <taxon>Betaproteobacteria</taxon>
        <taxon>Chitinivorax</taxon>
    </lineage>
</organism>
<evidence type="ECO:0000313" key="1">
    <source>
        <dbReference type="EMBL" id="MBB5019452.1"/>
    </source>
</evidence>
<sequence length="159" mass="17751">MLKPCHCPSTPPAANQENIFSGEGGDMWGHMARYWWPIYDRSWLAGLESSLESSRDYYLASVQAQLRLASVSDQFVGTTRQSVLDFLDQLSQQAPAASNTLTPIHSALEMSGWAYDSLSKATRQVSKFANTNLSAAMVNAVKHGYREVFHLPHFPQRKS</sequence>